<evidence type="ECO:0000259" key="4">
    <source>
        <dbReference type="PROSITE" id="PS50208"/>
    </source>
</evidence>
<dbReference type="InterPro" id="IPR011600">
    <property type="entry name" value="Pept_C14_caspase"/>
</dbReference>
<dbReference type="PROSITE" id="PS50082">
    <property type="entry name" value="WD_REPEATS_2"/>
    <property type="match status" value="8"/>
</dbReference>
<organism evidence="5 6">
    <name type="scientific">Streptomyces mauvecolor</name>
    <dbReference type="NCBI Taxonomy" id="58345"/>
    <lineage>
        <taxon>Bacteria</taxon>
        <taxon>Bacillati</taxon>
        <taxon>Actinomycetota</taxon>
        <taxon>Actinomycetes</taxon>
        <taxon>Kitasatosporales</taxon>
        <taxon>Streptomycetaceae</taxon>
        <taxon>Streptomyces</taxon>
    </lineage>
</organism>
<dbReference type="Pfam" id="PF00656">
    <property type="entry name" value="Peptidase_C14"/>
    <property type="match status" value="1"/>
</dbReference>
<sequence length="1436" mass="154241">MLPIQTHWPYRTSSRRGFRGGGSSLMISHESTGAGCGEPRRFVIAAGTGSYSQPGIEDLPGVEGDVELMASLFASLGYERVLRDRSRNPTARDLLSGLEEWLGSTDRRPDDIVVLYYAGHGVRASGGRHYLLCTDSAENRPVSTAIRTDELALMFADEAVRARVLIVLDTCYAGAGTTDIAMVANQLAAGRTTAAGNLWLLAGARARDEAGEGVLTGALTGALAAPRAGAHQQYIDLSEITERVNEHFREHHPYQHASCTSVDTAGVPPFFPNRNFVPGLFGGELDAETLTRMRRERSAHFDPRARGVEYVGEVGSYFTGRAAALTALSRWLSQPSHDRRARIVTGGPGSGKSALLGRLLHLADMPVADGTPPETVPPTGCVTTHLHLRRRTLDDVVAELGRAAGCVATTPDDLLGFLRDRSAQFTVLLDALDEAGIVGDQAEATLIARALLRPMSTMAQVRLIVGTRRGPIEALGTAVELIDLDQPAYVGTKDVADYVKALLLAEDDPDSLSPYRGHSALATEVAGGVAARAGQSFLVANMTARSLINRQVQVDPTRAGWHRHLPNEVKDVFAAYLSRFGANEWRVRTLLTPLAYAEGQGLPWDNVWAPLASVLAGVRCSDEDIDWLLGNAGAYIVEVRVGDRSVFRLYHETLAEFLRDSRRVKEAHRRITTTLLDQVLTRGGRRAWGDAHLYIRSHLASHAAIAGTLDELLADPEFLVYADPVVLAPALRWVSNEQARMVRSIYRSSLALHRQSDPMTRRQILAFDAASHQVPALARDLSADLPWRVRWATGSQVNPALQMSFVDHSHGVKSADCYELDQQPYAVTADTDGMLRLWDLSNGNLHGMLRGHMAEVNSVSHLRFEGEPLGTSASSDGTVRVWNLRDESERAVFSGHVGRVGVAAGLVVSGRLVLVSGGDDRTIRLWDFATGQEEQRLVGHTGAVRALACGEVGGRPVIASGGSDGSVRLWGPAESGPAGSGRAASGWGERAVLKGHSGEVNAVALAELDGLPVLISGGDDRTVRVWDIRTREQRCLFSGDMGWVRAVACMTLDGRSVVVCGTDSGHAHIWDVRQEVELSVLIGHTHWVRAVAGVTIEGRTAVVTGASDGTMCVWDPSVEARSKDVVWHAGGVNAVGAVSVQGRAVAVSGGDDRTLRAWDIESGRQRGVIEGHTGFVRAVACAQLDDVPVVVSGASDGTVRVWDLMSRRQRAVLTGHTDWVSSVACTQIRGRPAAVSASDDCTVRVWDLLSNSERGILSGHTGGINTVACTTLDGRPVALTGSFDGSVRLWDLETGRALAVFTGHTGWVRALDCATLDGRQVVVSVDDDGGVFVWDLKDRKRCVRLSDAGAGTNAIACMQLRNRTVVVTAGDDRIVRFWDLHTRHRQEGFVLPAPGWSLAAAPDNRLVVGTGREVCVFDHYGGTAPGGGAQASRSTS</sequence>
<evidence type="ECO:0000256" key="3">
    <source>
        <dbReference type="PROSITE-ProRule" id="PRU00221"/>
    </source>
</evidence>
<dbReference type="InterPro" id="IPR020472">
    <property type="entry name" value="WD40_PAC1"/>
</dbReference>
<protein>
    <submittedName>
        <fullName evidence="5">Caspase family protein</fullName>
    </submittedName>
</protein>
<dbReference type="PANTHER" id="PTHR22847:SF637">
    <property type="entry name" value="WD REPEAT DOMAIN 5B"/>
    <property type="match status" value="1"/>
</dbReference>
<dbReference type="PRINTS" id="PR00320">
    <property type="entry name" value="GPROTEINBRPT"/>
</dbReference>
<dbReference type="InterPro" id="IPR029030">
    <property type="entry name" value="Caspase-like_dom_sf"/>
</dbReference>
<dbReference type="Pfam" id="PF00400">
    <property type="entry name" value="WD40"/>
    <property type="match status" value="9"/>
</dbReference>
<feature type="repeat" description="WD" evidence="3">
    <location>
        <begin position="914"/>
        <end position="936"/>
    </location>
</feature>
<feature type="repeat" description="WD" evidence="3">
    <location>
        <begin position="1213"/>
        <end position="1256"/>
    </location>
</feature>
<reference evidence="6" key="1">
    <citation type="journal article" date="2019" name="Int. J. Syst. Evol. Microbiol.">
        <title>The Global Catalogue of Microorganisms (GCM) 10K type strain sequencing project: providing services to taxonomists for standard genome sequencing and annotation.</title>
        <authorList>
            <consortium name="The Broad Institute Genomics Platform"/>
            <consortium name="The Broad Institute Genome Sequencing Center for Infectious Disease"/>
            <person name="Wu L."/>
            <person name="Ma J."/>
        </authorList>
    </citation>
    <scope>NUCLEOTIDE SEQUENCE [LARGE SCALE GENOMIC DNA]</scope>
    <source>
        <strain evidence="6">CCM 7224</strain>
    </source>
</reference>
<dbReference type="InterPro" id="IPR015943">
    <property type="entry name" value="WD40/YVTN_repeat-like_dom_sf"/>
</dbReference>
<dbReference type="SUPFAM" id="SSF52540">
    <property type="entry name" value="P-loop containing nucleoside triphosphate hydrolases"/>
    <property type="match status" value="1"/>
</dbReference>
<feature type="repeat" description="WD" evidence="3">
    <location>
        <begin position="1257"/>
        <end position="1300"/>
    </location>
</feature>
<dbReference type="Gene3D" id="2.130.10.10">
    <property type="entry name" value="YVTN repeat-like/Quinoprotein amine dehydrogenase"/>
    <property type="match status" value="4"/>
</dbReference>
<comment type="caution">
    <text evidence="5">The sequence shown here is derived from an EMBL/GenBank/DDBJ whole genome shotgun (WGS) entry which is preliminary data.</text>
</comment>
<dbReference type="InterPro" id="IPR036322">
    <property type="entry name" value="WD40_repeat_dom_sf"/>
</dbReference>
<feature type="repeat" description="WD" evidence="3">
    <location>
        <begin position="993"/>
        <end position="1036"/>
    </location>
</feature>
<dbReference type="SMART" id="SM00320">
    <property type="entry name" value="WD40"/>
    <property type="match status" value="14"/>
</dbReference>
<dbReference type="PROSITE" id="PS50294">
    <property type="entry name" value="WD_REPEATS_REGION"/>
    <property type="match status" value="4"/>
</dbReference>
<dbReference type="SUPFAM" id="SSF52129">
    <property type="entry name" value="Caspase-like"/>
    <property type="match status" value="1"/>
</dbReference>
<keyword evidence="1 3" id="KW-0853">WD repeat</keyword>
<dbReference type="Proteomes" id="UP001595834">
    <property type="component" value="Unassembled WGS sequence"/>
</dbReference>
<dbReference type="PROSITE" id="PS00678">
    <property type="entry name" value="WD_REPEATS_1"/>
    <property type="match status" value="7"/>
</dbReference>
<evidence type="ECO:0000256" key="1">
    <source>
        <dbReference type="ARBA" id="ARBA00022574"/>
    </source>
</evidence>
<feature type="repeat" description="WD" evidence="3">
    <location>
        <begin position="1147"/>
        <end position="1168"/>
    </location>
</feature>
<feature type="repeat" description="WD" evidence="3">
    <location>
        <begin position="1169"/>
        <end position="1212"/>
    </location>
</feature>
<gene>
    <name evidence="5" type="ORF">ACFPFX_17480</name>
</gene>
<name>A0ABV9UNN8_9ACTN</name>
<dbReference type="SUPFAM" id="SSF50978">
    <property type="entry name" value="WD40 repeat-like"/>
    <property type="match status" value="2"/>
</dbReference>
<dbReference type="InterPro" id="IPR001309">
    <property type="entry name" value="Pept_C14_p20"/>
</dbReference>
<feature type="repeat" description="WD" evidence="3">
    <location>
        <begin position="937"/>
        <end position="970"/>
    </location>
</feature>
<dbReference type="EMBL" id="JBHSIZ010000018">
    <property type="protein sequence ID" value="MFC4958078.1"/>
    <property type="molecule type" value="Genomic_DNA"/>
</dbReference>
<proteinExistence type="predicted"/>
<dbReference type="Gene3D" id="3.40.50.1460">
    <property type="match status" value="1"/>
</dbReference>
<evidence type="ECO:0000256" key="2">
    <source>
        <dbReference type="ARBA" id="ARBA00022737"/>
    </source>
</evidence>
<dbReference type="CDD" id="cd00200">
    <property type="entry name" value="WD40"/>
    <property type="match status" value="2"/>
</dbReference>
<keyword evidence="6" id="KW-1185">Reference proteome</keyword>
<feature type="repeat" description="WD" evidence="3">
    <location>
        <begin position="849"/>
        <end position="892"/>
    </location>
</feature>
<dbReference type="InterPro" id="IPR001680">
    <property type="entry name" value="WD40_rpt"/>
</dbReference>
<accession>A0ABV9UNN8</accession>
<dbReference type="PANTHER" id="PTHR22847">
    <property type="entry name" value="WD40 REPEAT PROTEIN"/>
    <property type="match status" value="1"/>
</dbReference>
<keyword evidence="2" id="KW-0677">Repeat</keyword>
<evidence type="ECO:0000313" key="5">
    <source>
        <dbReference type="EMBL" id="MFC4958078.1"/>
    </source>
</evidence>
<dbReference type="InterPro" id="IPR027417">
    <property type="entry name" value="P-loop_NTPase"/>
</dbReference>
<feature type="domain" description="Caspase family p20" evidence="4">
    <location>
        <begin position="39"/>
        <end position="123"/>
    </location>
</feature>
<evidence type="ECO:0000313" key="6">
    <source>
        <dbReference type="Proteomes" id="UP001595834"/>
    </source>
</evidence>
<dbReference type="PROSITE" id="PS50208">
    <property type="entry name" value="CASPASE_P20"/>
    <property type="match status" value="1"/>
</dbReference>
<dbReference type="InterPro" id="IPR019775">
    <property type="entry name" value="WD40_repeat_CS"/>
</dbReference>